<dbReference type="PANTHER" id="PTHR43167">
    <property type="entry name" value="PUTATIVE (AFU_ORTHOLOGUE AFUA_6G01830)-RELATED"/>
    <property type="match status" value="1"/>
</dbReference>
<comment type="caution">
    <text evidence="1">The sequence shown here is derived from an EMBL/GenBank/DDBJ whole genome shotgun (WGS) entry which is preliminary data.</text>
</comment>
<evidence type="ECO:0000313" key="1">
    <source>
        <dbReference type="EMBL" id="RNL82139.1"/>
    </source>
</evidence>
<accession>A0A3N0E2V6</accession>
<dbReference type="OrthoDB" id="823440at2"/>
<dbReference type="SUPFAM" id="SSF53335">
    <property type="entry name" value="S-adenosyl-L-methionine-dependent methyltransferases"/>
    <property type="match status" value="1"/>
</dbReference>
<gene>
    <name evidence="1" type="ORF">EFW17_20280</name>
</gene>
<reference evidence="1 2" key="1">
    <citation type="submission" date="2018-11" db="EMBL/GenBank/DDBJ databases">
        <title>The genome draft of YIM 96095.</title>
        <authorList>
            <person name="Tang S.-K."/>
            <person name="Chunyu W.-X."/>
            <person name="Feng Y.-Z."/>
        </authorList>
    </citation>
    <scope>NUCLEOTIDE SEQUENCE [LARGE SCALE GENOMIC DNA]</scope>
    <source>
        <strain evidence="1 2">YIM 96095</strain>
    </source>
</reference>
<dbReference type="Gene3D" id="3.40.50.150">
    <property type="entry name" value="Vaccinia Virus protein VP39"/>
    <property type="match status" value="1"/>
</dbReference>
<dbReference type="PANTHER" id="PTHR43167:SF1">
    <property type="entry name" value="PUTATIVE (AFU_ORTHOLOGUE AFUA_6G01830)-RELATED"/>
    <property type="match status" value="1"/>
</dbReference>
<protein>
    <submittedName>
        <fullName evidence="1">Class I SAM-dependent methyltransferase</fullName>
    </submittedName>
</protein>
<dbReference type="GO" id="GO:0008168">
    <property type="term" value="F:methyltransferase activity"/>
    <property type="evidence" value="ECO:0007669"/>
    <property type="project" value="UniProtKB-KW"/>
</dbReference>
<dbReference type="Proteomes" id="UP000269198">
    <property type="component" value="Unassembled WGS sequence"/>
</dbReference>
<dbReference type="GO" id="GO:0032259">
    <property type="term" value="P:methylation"/>
    <property type="evidence" value="ECO:0007669"/>
    <property type="project" value="UniProtKB-KW"/>
</dbReference>
<dbReference type="InterPro" id="IPR029063">
    <property type="entry name" value="SAM-dependent_MTases_sf"/>
</dbReference>
<dbReference type="Pfam" id="PF13578">
    <property type="entry name" value="Methyltransf_24"/>
    <property type="match status" value="1"/>
</dbReference>
<dbReference type="AlphaFoldDB" id="A0A3N0E2V6"/>
<keyword evidence="1" id="KW-0808">Transferase</keyword>
<sequence>MVRDRVELLDRIATVAARVEDTRSVLDELRRDDLPELGADIVQRVEDRQDRRFASLTKHVSRQGRDDYEQQVAWRELREFVRAGPFMPALRGWAASPDVLRLVVRAIRERPRTLVVECGSGASSVWLGYALRRAGGGRLVALEHDERYADLTRRMVAEHELGDIVEIRHAPLREWVPEEPDAPNPSGQPWYDPRAVADLVDIDLLFVDGPPYFTAAEARYPAGPVLLPRCRDSAVVVLDDTSRADERAVSDRWLSANPGLVCEEVPVEKGAHVFTWGGR</sequence>
<organism evidence="1 2">
    <name type="scientific">Halostreptopolyspora alba</name>
    <dbReference type="NCBI Taxonomy" id="2487137"/>
    <lineage>
        <taxon>Bacteria</taxon>
        <taxon>Bacillati</taxon>
        <taxon>Actinomycetota</taxon>
        <taxon>Actinomycetes</taxon>
        <taxon>Streptosporangiales</taxon>
        <taxon>Nocardiopsidaceae</taxon>
        <taxon>Halostreptopolyspora</taxon>
    </lineage>
</organism>
<evidence type="ECO:0000313" key="2">
    <source>
        <dbReference type="Proteomes" id="UP000269198"/>
    </source>
</evidence>
<proteinExistence type="predicted"/>
<keyword evidence="2" id="KW-1185">Reference proteome</keyword>
<name>A0A3N0E2V6_9ACTN</name>
<keyword evidence="1" id="KW-0489">Methyltransferase</keyword>
<dbReference type="EMBL" id="RJMB01000026">
    <property type="protein sequence ID" value="RNL82139.1"/>
    <property type="molecule type" value="Genomic_DNA"/>
</dbReference>